<dbReference type="Gene3D" id="1.20.120.450">
    <property type="entry name" value="dinb family like domain"/>
    <property type="match status" value="1"/>
</dbReference>
<reference evidence="2 3" key="1">
    <citation type="submission" date="2021-03" db="EMBL/GenBank/DDBJ databases">
        <title>Sequencing the genomes of 1000 actinobacteria strains.</title>
        <authorList>
            <person name="Klenk H.-P."/>
        </authorList>
    </citation>
    <scope>NUCLEOTIDE SEQUENCE [LARGE SCALE GENOMIC DNA]</scope>
    <source>
        <strain evidence="2 3">DSM 14566</strain>
    </source>
</reference>
<dbReference type="RefSeq" id="WP_209901429.1">
    <property type="nucleotide sequence ID" value="NZ_BAAAJW010000010.1"/>
</dbReference>
<dbReference type="InterPro" id="IPR034660">
    <property type="entry name" value="DinB/YfiT-like"/>
</dbReference>
<proteinExistence type="predicted"/>
<gene>
    <name evidence="2" type="ORF">JOF43_001862</name>
</gene>
<dbReference type="EMBL" id="JAGIOD010000001">
    <property type="protein sequence ID" value="MBP2381905.1"/>
    <property type="molecule type" value="Genomic_DNA"/>
</dbReference>
<evidence type="ECO:0000313" key="3">
    <source>
        <dbReference type="Proteomes" id="UP001519290"/>
    </source>
</evidence>
<protein>
    <submittedName>
        <fullName evidence="2">Damage-inducible protein DinB</fullName>
    </submittedName>
</protein>
<dbReference type="Proteomes" id="UP001519290">
    <property type="component" value="Unassembled WGS sequence"/>
</dbReference>
<feature type="region of interest" description="Disordered" evidence="1">
    <location>
        <begin position="41"/>
        <end position="60"/>
    </location>
</feature>
<organism evidence="2 3">
    <name type="scientific">Brachybacterium sacelli</name>
    <dbReference type="NCBI Taxonomy" id="173364"/>
    <lineage>
        <taxon>Bacteria</taxon>
        <taxon>Bacillati</taxon>
        <taxon>Actinomycetota</taxon>
        <taxon>Actinomycetes</taxon>
        <taxon>Micrococcales</taxon>
        <taxon>Dermabacteraceae</taxon>
        <taxon>Brachybacterium</taxon>
    </lineage>
</organism>
<accession>A0ABS4X0C2</accession>
<comment type="caution">
    <text evidence="2">The sequence shown here is derived from an EMBL/GenBank/DDBJ whole genome shotgun (WGS) entry which is preliminary data.</text>
</comment>
<dbReference type="InterPro" id="IPR007061">
    <property type="entry name" value="MST-like"/>
</dbReference>
<evidence type="ECO:0000256" key="1">
    <source>
        <dbReference type="SAM" id="MobiDB-lite"/>
    </source>
</evidence>
<evidence type="ECO:0000313" key="2">
    <source>
        <dbReference type="EMBL" id="MBP2381905.1"/>
    </source>
</evidence>
<name>A0ABS4X0C2_9MICO</name>
<feature type="region of interest" description="Disordered" evidence="1">
    <location>
        <begin position="1"/>
        <end position="28"/>
    </location>
</feature>
<sequence>MSPNHRAEPEGAEVTADRAAAEAPGAPDQLDVLVDRLADEQAALETASDDDAFGTLPGDRPEPPAVAGEMETLQGFLDVQRATVVRKVTGLSDEQAARRLVGSATTVTGVVRHLATSERFWFCQIVGGVPPEEVGYTRYEQSGPHGEWAVAQGASLEAALTDYAAAIDLSRSQLHGRDPDEELHAGEHLRSLRWVLIHMVEETARHAGQLDVLAELLDGRTGE</sequence>
<dbReference type="SUPFAM" id="SSF109854">
    <property type="entry name" value="DinB/YfiT-like putative metalloenzymes"/>
    <property type="match status" value="1"/>
</dbReference>
<feature type="compositionally biased region" description="Basic and acidic residues" evidence="1">
    <location>
        <begin position="1"/>
        <end position="20"/>
    </location>
</feature>
<dbReference type="Pfam" id="PF04978">
    <property type="entry name" value="MST"/>
    <property type="match status" value="1"/>
</dbReference>
<keyword evidence="3" id="KW-1185">Reference proteome</keyword>